<sequence length="142" mass="15860">MKMTDPKFYKKMNVSLWTLQWTLSLLMLSGAIMKFMPIANIASIMPWMGQVPEYMVRGLGFIDLAAAVGIVLPALMRRNRRMTLFAAAGIFLLMICAVVFHLFRGEAESIAVNIFTGILALLVGVGRWYELREAGKKGLTIC</sequence>
<name>A0A3D8YE15_9BACT</name>
<reference evidence="6 7" key="1">
    <citation type="submission" date="2018-07" db="EMBL/GenBank/DDBJ databases">
        <title>Dyadobacter roseus sp. nov., isolated from rose rhizosphere soil.</title>
        <authorList>
            <person name="Chen L."/>
        </authorList>
    </citation>
    <scope>NUCLEOTIDE SEQUENCE [LARGE SCALE GENOMIC DNA]</scope>
    <source>
        <strain evidence="6 7">RS19</strain>
    </source>
</reference>
<comment type="subcellular location">
    <subcellularLocation>
        <location evidence="1">Membrane</location>
        <topology evidence="1">Multi-pass membrane protein</topology>
    </subcellularLocation>
</comment>
<keyword evidence="4 5" id="KW-0472">Membrane</keyword>
<dbReference type="GO" id="GO:0016020">
    <property type="term" value="C:membrane"/>
    <property type="evidence" value="ECO:0007669"/>
    <property type="project" value="UniProtKB-SubCell"/>
</dbReference>
<proteinExistence type="predicted"/>
<evidence type="ECO:0000256" key="1">
    <source>
        <dbReference type="ARBA" id="ARBA00004141"/>
    </source>
</evidence>
<organism evidence="6 7">
    <name type="scientific">Dyadobacter luteus</name>
    <dbReference type="NCBI Taxonomy" id="2259619"/>
    <lineage>
        <taxon>Bacteria</taxon>
        <taxon>Pseudomonadati</taxon>
        <taxon>Bacteroidota</taxon>
        <taxon>Cytophagia</taxon>
        <taxon>Cytophagales</taxon>
        <taxon>Spirosomataceae</taxon>
        <taxon>Dyadobacter</taxon>
    </lineage>
</organism>
<evidence type="ECO:0000256" key="3">
    <source>
        <dbReference type="ARBA" id="ARBA00022989"/>
    </source>
</evidence>
<dbReference type="OrthoDB" id="3385086at2"/>
<comment type="caution">
    <text evidence="6">The sequence shown here is derived from an EMBL/GenBank/DDBJ whole genome shotgun (WGS) entry which is preliminary data.</text>
</comment>
<dbReference type="Proteomes" id="UP000256373">
    <property type="component" value="Unassembled WGS sequence"/>
</dbReference>
<evidence type="ECO:0000256" key="2">
    <source>
        <dbReference type="ARBA" id="ARBA00022692"/>
    </source>
</evidence>
<protein>
    <submittedName>
        <fullName evidence="6">DoxX family protein</fullName>
    </submittedName>
</protein>
<accession>A0A3D8YE15</accession>
<keyword evidence="2 5" id="KW-0812">Transmembrane</keyword>
<feature type="transmembrane region" description="Helical" evidence="5">
    <location>
        <begin position="54"/>
        <end position="75"/>
    </location>
</feature>
<dbReference type="RefSeq" id="WP_115830094.1">
    <property type="nucleotide sequence ID" value="NZ_QNUL01000004.1"/>
</dbReference>
<evidence type="ECO:0000256" key="5">
    <source>
        <dbReference type="SAM" id="Phobius"/>
    </source>
</evidence>
<dbReference type="EMBL" id="QNUL01000004">
    <property type="protein sequence ID" value="REA62797.1"/>
    <property type="molecule type" value="Genomic_DNA"/>
</dbReference>
<feature type="transmembrane region" description="Helical" evidence="5">
    <location>
        <begin position="82"/>
        <end position="103"/>
    </location>
</feature>
<evidence type="ECO:0000313" key="7">
    <source>
        <dbReference type="Proteomes" id="UP000256373"/>
    </source>
</evidence>
<feature type="transmembrane region" description="Helical" evidence="5">
    <location>
        <begin position="109"/>
        <end position="129"/>
    </location>
</feature>
<evidence type="ECO:0000313" key="6">
    <source>
        <dbReference type="EMBL" id="REA62797.1"/>
    </source>
</evidence>
<dbReference type="AlphaFoldDB" id="A0A3D8YE15"/>
<keyword evidence="3 5" id="KW-1133">Transmembrane helix</keyword>
<gene>
    <name evidence="6" type="ORF">DSL64_07700</name>
</gene>
<dbReference type="Pfam" id="PF13564">
    <property type="entry name" value="DoxX_2"/>
    <property type="match status" value="1"/>
</dbReference>
<dbReference type="InterPro" id="IPR032808">
    <property type="entry name" value="DoxX"/>
</dbReference>
<keyword evidence="7" id="KW-1185">Reference proteome</keyword>
<evidence type="ECO:0000256" key="4">
    <source>
        <dbReference type="ARBA" id="ARBA00023136"/>
    </source>
</evidence>